<evidence type="ECO:0000256" key="16">
    <source>
        <dbReference type="ARBA" id="ARBA00023242"/>
    </source>
</evidence>
<dbReference type="GO" id="GO:0048471">
    <property type="term" value="C:perinuclear region of cytoplasm"/>
    <property type="evidence" value="ECO:0007669"/>
    <property type="project" value="UniProtKB-SubCell"/>
</dbReference>
<dbReference type="GO" id="GO:0000184">
    <property type="term" value="P:nuclear-transcribed mRNA catabolic process, nonsense-mediated decay"/>
    <property type="evidence" value="ECO:0007669"/>
    <property type="project" value="UniProtKB-KW"/>
</dbReference>
<feature type="region of interest" description="Disordered" evidence="18">
    <location>
        <begin position="282"/>
        <end position="301"/>
    </location>
</feature>
<dbReference type="WBParaSite" id="maker-PairedContig_729-snap-gene-0.9-mRNA-1">
    <property type="protein sequence ID" value="maker-PairedContig_729-snap-gene-0.9-mRNA-1"/>
    <property type="gene ID" value="maker-PairedContig_729-snap-gene-0.9"/>
</dbReference>
<dbReference type="STRING" id="6293.A0A1I8EZT6"/>
<keyword evidence="8" id="KW-0963">Cytoplasm</keyword>
<dbReference type="AlphaFoldDB" id="A0A1I8EZT6"/>
<evidence type="ECO:0000256" key="5">
    <source>
        <dbReference type="ARBA" id="ARBA00009548"/>
    </source>
</evidence>
<evidence type="ECO:0000256" key="12">
    <source>
        <dbReference type="ARBA" id="ARBA00022845"/>
    </source>
</evidence>
<keyword evidence="10" id="KW-0747">Spliceosome</keyword>
<dbReference type="GO" id="GO:0005681">
    <property type="term" value="C:spliceosomal complex"/>
    <property type="evidence" value="ECO:0007669"/>
    <property type="project" value="UniProtKB-KW"/>
</dbReference>
<dbReference type="GO" id="GO:0008380">
    <property type="term" value="P:RNA splicing"/>
    <property type="evidence" value="ECO:0007669"/>
    <property type="project" value="UniProtKB-KW"/>
</dbReference>
<evidence type="ECO:0000256" key="18">
    <source>
        <dbReference type="SAM" id="MobiDB-lite"/>
    </source>
</evidence>
<evidence type="ECO:0000256" key="8">
    <source>
        <dbReference type="ARBA" id="ARBA00022490"/>
    </source>
</evidence>
<evidence type="ECO:0000256" key="11">
    <source>
        <dbReference type="ARBA" id="ARBA00022816"/>
    </source>
</evidence>
<dbReference type="GO" id="GO:0003729">
    <property type="term" value="F:mRNA binding"/>
    <property type="evidence" value="ECO:0007669"/>
    <property type="project" value="InterPro"/>
</dbReference>
<dbReference type="GO" id="GO:0010494">
    <property type="term" value="C:cytoplasmic stress granule"/>
    <property type="evidence" value="ECO:0007669"/>
    <property type="project" value="UniProtKB-SubCell"/>
</dbReference>
<keyword evidence="17" id="KW-0966">Cell projection</keyword>
<dbReference type="GO" id="GO:0035145">
    <property type="term" value="C:exon-exon junction complex"/>
    <property type="evidence" value="ECO:0007669"/>
    <property type="project" value="InterPro"/>
</dbReference>
<dbReference type="SMART" id="SM01044">
    <property type="entry name" value="Btz"/>
    <property type="match status" value="1"/>
</dbReference>
<feature type="compositionally biased region" description="Basic and acidic residues" evidence="18">
    <location>
        <begin position="282"/>
        <end position="294"/>
    </location>
</feature>
<sequence length="323" mass="37640">MAKKTTAKERMVGEEDSEILHITSTISEMEISDSKHSRNAKDEVVNIESEFPKTSPRDQTTNIQQLKSFVDDEKVSELDQDQDQTHPAYIPRIGQFFMHDTRETCERITPHLLSRADCKWRHDLYNEIDQIPISNQEFAKKYGVDREGNPISSVRQVKIFVESMFSMLRLKQTILIGKELSRTIFHGLYILSRANLSTKLLQELFSAFQHDMRRTNQTRIRTSTNVWNASRCFARTHKIHGHGANYENKRKGVKKQENSNRLSFVGNILNEEHSSVWENKKLDGGKEAESKSETHNTYNNRAKMEMRLGKRYSTQRPIKSFEM</sequence>
<name>A0A1I8EZT6_WUCBA</name>
<evidence type="ECO:0000256" key="1">
    <source>
        <dbReference type="ARBA" id="ARBA00004210"/>
    </source>
</evidence>
<keyword evidence="9" id="KW-0507">mRNA processing</keyword>
<evidence type="ECO:0000256" key="13">
    <source>
        <dbReference type="ARBA" id="ARBA00022884"/>
    </source>
</evidence>
<proteinExistence type="inferred from homology"/>
<dbReference type="InterPro" id="IPR028544">
    <property type="entry name" value="CASC3"/>
</dbReference>
<feature type="domain" description="Btz" evidence="19">
    <location>
        <begin position="40"/>
        <end position="151"/>
    </location>
</feature>
<keyword evidence="12" id="KW-0810">Translation regulation</keyword>
<evidence type="ECO:0000313" key="20">
    <source>
        <dbReference type="WBParaSite" id="maker-PairedContig_729-snap-gene-0.9-mRNA-1"/>
    </source>
</evidence>
<evidence type="ECO:0000256" key="4">
    <source>
        <dbReference type="ARBA" id="ARBA00004556"/>
    </source>
</evidence>
<keyword evidence="11" id="KW-0509">mRNA transport</keyword>
<evidence type="ECO:0000256" key="6">
    <source>
        <dbReference type="ARBA" id="ARBA00019964"/>
    </source>
</evidence>
<dbReference type="GO" id="GO:0006417">
    <property type="term" value="P:regulation of translation"/>
    <property type="evidence" value="ECO:0007669"/>
    <property type="project" value="UniProtKB-KW"/>
</dbReference>
<accession>A0A1I8EZT6</accession>
<dbReference type="PANTHER" id="PTHR13434">
    <property type="entry name" value="PROTEIN CASC3"/>
    <property type="match status" value="1"/>
</dbReference>
<evidence type="ECO:0000256" key="3">
    <source>
        <dbReference type="ARBA" id="ARBA00004324"/>
    </source>
</evidence>
<keyword evidence="14" id="KW-0866">Nonsense-mediated mRNA decay</keyword>
<evidence type="ECO:0000256" key="15">
    <source>
        <dbReference type="ARBA" id="ARBA00023187"/>
    </source>
</evidence>
<dbReference type="GO" id="GO:0006397">
    <property type="term" value="P:mRNA processing"/>
    <property type="evidence" value="ECO:0007669"/>
    <property type="project" value="UniProtKB-KW"/>
</dbReference>
<evidence type="ECO:0000256" key="14">
    <source>
        <dbReference type="ARBA" id="ARBA00023161"/>
    </source>
</evidence>
<evidence type="ECO:0000256" key="10">
    <source>
        <dbReference type="ARBA" id="ARBA00022728"/>
    </source>
</evidence>
<comment type="subcellular location">
    <subcellularLocation>
        <location evidence="2">Cell projection</location>
        <location evidence="2">Dendrite</location>
    </subcellularLocation>
    <subcellularLocation>
        <location evidence="1">Cytoplasm</location>
        <location evidence="1">Stress granule</location>
    </subcellularLocation>
    <subcellularLocation>
        <location evidence="4">Cytoplasm</location>
        <location evidence="4">Perinuclear region</location>
    </subcellularLocation>
    <subcellularLocation>
        <location evidence="3">Nucleus speckle</location>
    </subcellularLocation>
</comment>
<protein>
    <recommendedName>
        <fullName evidence="6">Protein CASC3</fullName>
    </recommendedName>
</protein>
<dbReference type="GO" id="GO:0030425">
    <property type="term" value="C:dendrite"/>
    <property type="evidence" value="ECO:0007669"/>
    <property type="project" value="UniProtKB-SubCell"/>
</dbReference>
<evidence type="ECO:0000256" key="9">
    <source>
        <dbReference type="ARBA" id="ARBA00022664"/>
    </source>
</evidence>
<keyword evidence="16" id="KW-0539">Nucleus</keyword>
<keyword evidence="7" id="KW-0813">Transport</keyword>
<organism evidence="20">
    <name type="scientific">Wuchereria bancrofti</name>
    <dbReference type="NCBI Taxonomy" id="6293"/>
    <lineage>
        <taxon>Eukaryota</taxon>
        <taxon>Metazoa</taxon>
        <taxon>Ecdysozoa</taxon>
        <taxon>Nematoda</taxon>
        <taxon>Chromadorea</taxon>
        <taxon>Rhabditida</taxon>
        <taxon>Spirurina</taxon>
        <taxon>Spiruromorpha</taxon>
        <taxon>Filarioidea</taxon>
        <taxon>Onchocercidae</taxon>
        <taxon>Wuchereria</taxon>
    </lineage>
</organism>
<keyword evidence="13" id="KW-0694">RNA-binding</keyword>
<evidence type="ECO:0000256" key="2">
    <source>
        <dbReference type="ARBA" id="ARBA00004279"/>
    </source>
</evidence>
<dbReference type="InterPro" id="IPR018545">
    <property type="entry name" value="Btz_dom"/>
</dbReference>
<dbReference type="Pfam" id="PF09405">
    <property type="entry name" value="Btz"/>
    <property type="match status" value="1"/>
</dbReference>
<dbReference type="PANTHER" id="PTHR13434:SF0">
    <property type="entry name" value="PROTEIN CASC3"/>
    <property type="match status" value="1"/>
</dbReference>
<dbReference type="GO" id="GO:0016607">
    <property type="term" value="C:nuclear speck"/>
    <property type="evidence" value="ECO:0007669"/>
    <property type="project" value="UniProtKB-SubCell"/>
</dbReference>
<dbReference type="GO" id="GO:0051028">
    <property type="term" value="P:mRNA transport"/>
    <property type="evidence" value="ECO:0007669"/>
    <property type="project" value="UniProtKB-KW"/>
</dbReference>
<evidence type="ECO:0000259" key="19">
    <source>
        <dbReference type="SMART" id="SM01044"/>
    </source>
</evidence>
<comment type="similarity">
    <text evidence="5">Belongs to the CASC3 family.</text>
</comment>
<evidence type="ECO:0000256" key="7">
    <source>
        <dbReference type="ARBA" id="ARBA00022448"/>
    </source>
</evidence>
<evidence type="ECO:0000256" key="17">
    <source>
        <dbReference type="ARBA" id="ARBA00023273"/>
    </source>
</evidence>
<reference evidence="20" key="1">
    <citation type="submission" date="2016-11" db="UniProtKB">
        <authorList>
            <consortium name="WormBaseParasite"/>
        </authorList>
    </citation>
    <scope>IDENTIFICATION</scope>
    <source>
        <strain evidence="20">pt0022</strain>
    </source>
</reference>
<keyword evidence="15" id="KW-0508">mRNA splicing</keyword>